<evidence type="ECO:0000313" key="3">
    <source>
        <dbReference type="EMBL" id="NMO97261.1"/>
    </source>
</evidence>
<dbReference type="Pfam" id="PF01841">
    <property type="entry name" value="Transglut_core"/>
    <property type="match status" value="1"/>
</dbReference>
<reference evidence="3 4" key="1">
    <citation type="submission" date="2020-04" db="EMBL/GenBank/DDBJ databases">
        <title>Paenibacillus algicola sp. nov., a novel marine bacterium producing alginate lyase.</title>
        <authorList>
            <person name="Huang H."/>
        </authorList>
    </citation>
    <scope>NUCLEOTIDE SEQUENCE [LARGE SCALE GENOMIC DNA]</scope>
    <source>
        <strain evidence="3 4">L7-75</strain>
    </source>
</reference>
<feature type="domain" description="Transglutaminase-like" evidence="2">
    <location>
        <begin position="175"/>
        <end position="237"/>
    </location>
</feature>
<gene>
    <name evidence="3" type="ORF">HII30_15965</name>
</gene>
<dbReference type="Proteomes" id="UP000565468">
    <property type="component" value="Unassembled WGS sequence"/>
</dbReference>
<dbReference type="SUPFAM" id="SSF54001">
    <property type="entry name" value="Cysteine proteinases"/>
    <property type="match status" value="1"/>
</dbReference>
<dbReference type="RefSeq" id="WP_169506045.1">
    <property type="nucleotide sequence ID" value="NZ_JABBPN010000016.1"/>
</dbReference>
<dbReference type="PANTHER" id="PTHR46333:SF2">
    <property type="entry name" value="CYTOKINESIS PROTEIN 3"/>
    <property type="match status" value="1"/>
</dbReference>
<dbReference type="AlphaFoldDB" id="A0A848MAN3"/>
<dbReference type="EMBL" id="JABBPN010000016">
    <property type="protein sequence ID" value="NMO97261.1"/>
    <property type="molecule type" value="Genomic_DNA"/>
</dbReference>
<protein>
    <submittedName>
        <fullName evidence="3">Transglutaminase</fullName>
    </submittedName>
</protein>
<sequence length="380" mass="42959">MKRNRTLLTKLMLVGTLAVTVAAVPESTEVSDVYATPDKTVVKSVSAIQQKLLGAMNSRESTLRFVFQGQTKSLKSHLKDALDQAMASDPYIHYTIASYSYDYRGTSTSADVTVRLTYRETAEQTRYVDREVKQILAEIIKPGMNNHEKIKVINDWVVLNLKYDTSLKKYTAYDGLSTGSTVCQGYSLLTYKLLKEAGIQNKIVEGTAYSSVNPQGQLHAWNLVLLDGKWYHLDTTWNDPVPNREGKVSYNHYLRSDAQMAKDHSWTKTYPTAGTSYRATLGTLAAQQSSKAAVYRKLMKELEYHLHDPKSIVRSYNDLKPKVTAANREGKHELVFRYDGKEAGLMGLLQELQRKAGVGAIRYYHQQFEDSDDLKVTISW</sequence>
<feature type="chain" id="PRO_5038436608" evidence="1">
    <location>
        <begin position="24"/>
        <end position="380"/>
    </location>
</feature>
<dbReference type="InterPro" id="IPR002931">
    <property type="entry name" value="Transglutaminase-like"/>
</dbReference>
<organism evidence="3 4">
    <name type="scientific">Paenibacillus lemnae</name>
    <dbReference type="NCBI Taxonomy" id="1330551"/>
    <lineage>
        <taxon>Bacteria</taxon>
        <taxon>Bacillati</taxon>
        <taxon>Bacillota</taxon>
        <taxon>Bacilli</taxon>
        <taxon>Bacillales</taxon>
        <taxon>Paenibacillaceae</taxon>
        <taxon>Paenibacillus</taxon>
    </lineage>
</organism>
<name>A0A848MAN3_PAELE</name>
<comment type="caution">
    <text evidence="3">The sequence shown here is derived from an EMBL/GenBank/DDBJ whole genome shotgun (WGS) entry which is preliminary data.</text>
</comment>
<keyword evidence="1" id="KW-0732">Signal</keyword>
<evidence type="ECO:0000256" key="1">
    <source>
        <dbReference type="SAM" id="SignalP"/>
    </source>
</evidence>
<dbReference type="PANTHER" id="PTHR46333">
    <property type="entry name" value="CYTOKINESIS PROTEIN 3"/>
    <property type="match status" value="1"/>
</dbReference>
<dbReference type="GO" id="GO:0005737">
    <property type="term" value="C:cytoplasm"/>
    <property type="evidence" value="ECO:0007669"/>
    <property type="project" value="TreeGrafter"/>
</dbReference>
<dbReference type="SMART" id="SM00460">
    <property type="entry name" value="TGc"/>
    <property type="match status" value="1"/>
</dbReference>
<feature type="signal peptide" evidence="1">
    <location>
        <begin position="1"/>
        <end position="23"/>
    </location>
</feature>
<dbReference type="InterPro" id="IPR038765">
    <property type="entry name" value="Papain-like_cys_pep_sf"/>
</dbReference>
<proteinExistence type="predicted"/>
<keyword evidence="4" id="KW-1185">Reference proteome</keyword>
<evidence type="ECO:0000259" key="2">
    <source>
        <dbReference type="SMART" id="SM00460"/>
    </source>
</evidence>
<dbReference type="Gene3D" id="3.10.620.30">
    <property type="match status" value="1"/>
</dbReference>
<accession>A0A848MAN3</accession>
<evidence type="ECO:0000313" key="4">
    <source>
        <dbReference type="Proteomes" id="UP000565468"/>
    </source>
</evidence>
<dbReference type="InterPro" id="IPR052557">
    <property type="entry name" value="CAP/Cytokinesis_protein"/>
</dbReference>